<dbReference type="OrthoDB" id="10434018at2759"/>
<keyword evidence="2" id="KW-1185">Reference proteome</keyword>
<name>W2RYY5_CYPE1</name>
<evidence type="ECO:0000313" key="2">
    <source>
        <dbReference type="Proteomes" id="UP000030752"/>
    </source>
</evidence>
<accession>W2RYY5</accession>
<dbReference type="VEuPathDB" id="FungiDB:HMPREF1541_05154"/>
<organism evidence="1 2">
    <name type="scientific">Cyphellophora europaea (strain CBS 101466)</name>
    <name type="common">Phialophora europaea</name>
    <dbReference type="NCBI Taxonomy" id="1220924"/>
    <lineage>
        <taxon>Eukaryota</taxon>
        <taxon>Fungi</taxon>
        <taxon>Dikarya</taxon>
        <taxon>Ascomycota</taxon>
        <taxon>Pezizomycotina</taxon>
        <taxon>Eurotiomycetes</taxon>
        <taxon>Chaetothyriomycetidae</taxon>
        <taxon>Chaetothyriales</taxon>
        <taxon>Cyphellophoraceae</taxon>
        <taxon>Cyphellophora</taxon>
    </lineage>
</organism>
<sequence length="174" mass="18892">MPTPAPYNPATYKGPICHIGGSSGGGSAGGLAPGNRVNERIVKADDGSGILLSPDQTCFHVLEPGQLFGPHMSRTALVRDVQFKVQYADSDWAVDKVIELLGGTKVERTGRTYHNKRELVGIQEWVEGGNGYFYEGTLIMLNDAKSKKSLREVGWGPDHGRAGQKPPVWVMLYP</sequence>
<evidence type="ECO:0000313" key="1">
    <source>
        <dbReference type="EMBL" id="ETN40874.1"/>
    </source>
</evidence>
<dbReference type="Proteomes" id="UP000030752">
    <property type="component" value="Unassembled WGS sequence"/>
</dbReference>
<reference evidence="1 2" key="1">
    <citation type="submission" date="2013-03" db="EMBL/GenBank/DDBJ databases">
        <title>The Genome Sequence of Phialophora europaea CBS 101466.</title>
        <authorList>
            <consortium name="The Broad Institute Genomics Platform"/>
            <person name="Cuomo C."/>
            <person name="de Hoog S."/>
            <person name="Gorbushina A."/>
            <person name="Walker B."/>
            <person name="Young S.K."/>
            <person name="Zeng Q."/>
            <person name="Gargeya S."/>
            <person name="Fitzgerald M."/>
            <person name="Haas B."/>
            <person name="Abouelleil A."/>
            <person name="Allen A.W."/>
            <person name="Alvarado L."/>
            <person name="Arachchi H.M."/>
            <person name="Berlin A.M."/>
            <person name="Chapman S.B."/>
            <person name="Gainer-Dewar J."/>
            <person name="Goldberg J."/>
            <person name="Griggs A."/>
            <person name="Gujja S."/>
            <person name="Hansen M."/>
            <person name="Howarth C."/>
            <person name="Imamovic A."/>
            <person name="Ireland A."/>
            <person name="Larimer J."/>
            <person name="McCowan C."/>
            <person name="Murphy C."/>
            <person name="Pearson M."/>
            <person name="Poon T.W."/>
            <person name="Priest M."/>
            <person name="Roberts A."/>
            <person name="Saif S."/>
            <person name="Shea T."/>
            <person name="Sisk P."/>
            <person name="Sykes S."/>
            <person name="Wortman J."/>
            <person name="Nusbaum C."/>
            <person name="Birren B."/>
        </authorList>
    </citation>
    <scope>NUCLEOTIDE SEQUENCE [LARGE SCALE GENOMIC DNA]</scope>
    <source>
        <strain evidence="1 2">CBS 101466</strain>
    </source>
</reference>
<dbReference type="InParanoid" id="W2RYY5"/>
<dbReference type="eggNOG" id="ENOG502SX1S">
    <property type="taxonomic scope" value="Eukaryota"/>
</dbReference>
<dbReference type="HOGENOM" id="CLU_1539983_0_0_1"/>
<protein>
    <submittedName>
        <fullName evidence="1">Uncharacterized protein</fullName>
    </submittedName>
</protein>
<gene>
    <name evidence="1" type="ORF">HMPREF1541_05154</name>
</gene>
<dbReference type="AlphaFoldDB" id="W2RYY5"/>
<dbReference type="EMBL" id="KB822720">
    <property type="protein sequence ID" value="ETN40874.1"/>
    <property type="molecule type" value="Genomic_DNA"/>
</dbReference>
<dbReference type="RefSeq" id="XP_008717717.1">
    <property type="nucleotide sequence ID" value="XM_008719495.1"/>
</dbReference>
<proteinExistence type="predicted"/>
<dbReference type="GeneID" id="19972493"/>